<dbReference type="Gene3D" id="1.20.1250.20">
    <property type="entry name" value="MFS general substrate transporter like domains"/>
    <property type="match status" value="1"/>
</dbReference>
<feature type="transmembrane region" description="Helical" evidence="6">
    <location>
        <begin position="508"/>
        <end position="532"/>
    </location>
</feature>
<dbReference type="AlphaFoldDB" id="A0AAN6V5S8"/>
<feature type="domain" description="Major facilitator superfamily (MFS) profile" evidence="7">
    <location>
        <begin position="75"/>
        <end position="572"/>
    </location>
</feature>
<organism evidence="8 9">
    <name type="scientific">Dichotomopilus funicola</name>
    <dbReference type="NCBI Taxonomy" id="1934379"/>
    <lineage>
        <taxon>Eukaryota</taxon>
        <taxon>Fungi</taxon>
        <taxon>Dikarya</taxon>
        <taxon>Ascomycota</taxon>
        <taxon>Pezizomycotina</taxon>
        <taxon>Sordariomycetes</taxon>
        <taxon>Sordariomycetidae</taxon>
        <taxon>Sordariales</taxon>
        <taxon>Chaetomiaceae</taxon>
        <taxon>Dichotomopilus</taxon>
    </lineage>
</organism>
<feature type="region of interest" description="Disordered" evidence="5">
    <location>
        <begin position="1"/>
        <end position="57"/>
    </location>
</feature>
<dbReference type="Pfam" id="PF07690">
    <property type="entry name" value="MFS_1"/>
    <property type="match status" value="1"/>
</dbReference>
<dbReference type="EMBL" id="MU853572">
    <property type="protein sequence ID" value="KAK4144994.1"/>
    <property type="molecule type" value="Genomic_DNA"/>
</dbReference>
<sequence length="582" mass="62821">MPAVDRIDTSSERTPLLAGTPTPTISSRSPSPGNPITVSSTSETLAGEGYNDNDPTLSPSAAAASQLRALLRPRVIIVSLFLIFLLEIVIGVSVPPINAIMESIICRQVHPDLFPSPGQGHPPVVEPAIPTLPDIFSVVLPGGGLHRIRHFAGGVVLVDDPACKAPGVQGYLAMLRGWQSTFESIVGLIVTVPYGILSDRWGRRGVMALSMAGIVASYAFMYLVFYFEDIIPLWVSLLSAAFQLFGGGGTVLVAMIYTMLADVIPSEERAVVFFRITSVFLGSQMIAGPIGGALLDWSPWLPLLLSLFAGVLCNVLILAYPETVHVHARKRTGQEEDEEARDGYENWAKTLRARIASLWKKAGEGAMEAWDFIVTNQSVAFMLIALTFLVLGRYVSELLLQYATDRYGWSWSKASLVLTVRNGGSLFTLLVVLPAVSWFCIQRLGMDSVSKDLWLARWSGILYIIGSLIIACAVNGTLFSVGLAWYALGSGMLAMLRSLVNAVVEEHHVGILNSLIGFTEVLGMTFAGPALAESLSIGLERGGAWVGLPFFLSAVLFTISTVVVWVFRLPQNKRGLVGEVAV</sequence>
<evidence type="ECO:0000313" key="9">
    <source>
        <dbReference type="Proteomes" id="UP001302676"/>
    </source>
</evidence>
<reference evidence="8" key="1">
    <citation type="journal article" date="2023" name="Mol. Phylogenet. Evol.">
        <title>Genome-scale phylogeny and comparative genomics of the fungal order Sordariales.</title>
        <authorList>
            <person name="Hensen N."/>
            <person name="Bonometti L."/>
            <person name="Westerberg I."/>
            <person name="Brannstrom I.O."/>
            <person name="Guillou S."/>
            <person name="Cros-Aarteil S."/>
            <person name="Calhoun S."/>
            <person name="Haridas S."/>
            <person name="Kuo A."/>
            <person name="Mondo S."/>
            <person name="Pangilinan J."/>
            <person name="Riley R."/>
            <person name="LaButti K."/>
            <person name="Andreopoulos B."/>
            <person name="Lipzen A."/>
            <person name="Chen C."/>
            <person name="Yan M."/>
            <person name="Daum C."/>
            <person name="Ng V."/>
            <person name="Clum A."/>
            <person name="Steindorff A."/>
            <person name="Ohm R.A."/>
            <person name="Martin F."/>
            <person name="Silar P."/>
            <person name="Natvig D.O."/>
            <person name="Lalanne C."/>
            <person name="Gautier V."/>
            <person name="Ament-Velasquez S.L."/>
            <person name="Kruys A."/>
            <person name="Hutchinson M.I."/>
            <person name="Powell A.J."/>
            <person name="Barry K."/>
            <person name="Miller A.N."/>
            <person name="Grigoriev I.V."/>
            <person name="Debuchy R."/>
            <person name="Gladieux P."/>
            <person name="Hiltunen Thoren M."/>
            <person name="Johannesson H."/>
        </authorList>
    </citation>
    <scope>NUCLEOTIDE SEQUENCE</scope>
    <source>
        <strain evidence="8">CBS 141.50</strain>
    </source>
</reference>
<evidence type="ECO:0000256" key="2">
    <source>
        <dbReference type="ARBA" id="ARBA00022692"/>
    </source>
</evidence>
<dbReference type="Proteomes" id="UP001302676">
    <property type="component" value="Unassembled WGS sequence"/>
</dbReference>
<evidence type="ECO:0000256" key="3">
    <source>
        <dbReference type="ARBA" id="ARBA00022989"/>
    </source>
</evidence>
<evidence type="ECO:0000256" key="4">
    <source>
        <dbReference type="ARBA" id="ARBA00023136"/>
    </source>
</evidence>
<comment type="subcellular location">
    <subcellularLocation>
        <location evidence="1">Membrane</location>
        <topology evidence="1">Multi-pass membrane protein</topology>
    </subcellularLocation>
</comment>
<feature type="transmembrane region" description="Helical" evidence="6">
    <location>
        <begin position="461"/>
        <end position="488"/>
    </location>
</feature>
<evidence type="ECO:0000256" key="5">
    <source>
        <dbReference type="SAM" id="MobiDB-lite"/>
    </source>
</evidence>
<feature type="compositionally biased region" description="Low complexity" evidence="5">
    <location>
        <begin position="20"/>
        <end position="31"/>
    </location>
</feature>
<protein>
    <submittedName>
        <fullName evidence="8">Major facilitator superfamily domain-containing protein</fullName>
    </submittedName>
</protein>
<keyword evidence="4 6" id="KW-0472">Membrane</keyword>
<keyword evidence="3 6" id="KW-1133">Transmembrane helix</keyword>
<dbReference type="PANTHER" id="PTHR23507:SF1">
    <property type="entry name" value="FI18259P1-RELATED"/>
    <property type="match status" value="1"/>
</dbReference>
<keyword evidence="9" id="KW-1185">Reference proteome</keyword>
<dbReference type="PANTHER" id="PTHR23507">
    <property type="entry name" value="ZGC:174356"/>
    <property type="match status" value="1"/>
</dbReference>
<evidence type="ECO:0000313" key="8">
    <source>
        <dbReference type="EMBL" id="KAK4144994.1"/>
    </source>
</evidence>
<dbReference type="GO" id="GO:0022857">
    <property type="term" value="F:transmembrane transporter activity"/>
    <property type="evidence" value="ECO:0007669"/>
    <property type="project" value="InterPro"/>
</dbReference>
<name>A0AAN6V5S8_9PEZI</name>
<feature type="transmembrane region" description="Helical" evidence="6">
    <location>
        <begin position="233"/>
        <end position="260"/>
    </location>
</feature>
<feature type="compositionally biased region" description="Polar residues" evidence="5">
    <location>
        <begin position="34"/>
        <end position="44"/>
    </location>
</feature>
<dbReference type="InterPro" id="IPR011701">
    <property type="entry name" value="MFS"/>
</dbReference>
<feature type="transmembrane region" description="Helical" evidence="6">
    <location>
        <begin position="300"/>
        <end position="321"/>
    </location>
</feature>
<dbReference type="InterPro" id="IPR020846">
    <property type="entry name" value="MFS_dom"/>
</dbReference>
<dbReference type="GeneID" id="87820025"/>
<dbReference type="PROSITE" id="PS50850">
    <property type="entry name" value="MFS"/>
    <property type="match status" value="1"/>
</dbReference>
<feature type="transmembrane region" description="Helical" evidence="6">
    <location>
        <begin position="379"/>
        <end position="403"/>
    </location>
</feature>
<keyword evidence="2 6" id="KW-0812">Transmembrane</keyword>
<feature type="transmembrane region" description="Helical" evidence="6">
    <location>
        <begin position="544"/>
        <end position="567"/>
    </location>
</feature>
<gene>
    <name evidence="8" type="ORF">C8A04DRAFT_36128</name>
</gene>
<dbReference type="RefSeq" id="XP_062638365.1">
    <property type="nucleotide sequence ID" value="XM_062783412.1"/>
</dbReference>
<feature type="transmembrane region" description="Helical" evidence="6">
    <location>
        <begin position="272"/>
        <end position="294"/>
    </location>
</feature>
<evidence type="ECO:0000256" key="6">
    <source>
        <dbReference type="SAM" id="Phobius"/>
    </source>
</evidence>
<proteinExistence type="predicted"/>
<dbReference type="SUPFAM" id="SSF103473">
    <property type="entry name" value="MFS general substrate transporter"/>
    <property type="match status" value="1"/>
</dbReference>
<feature type="transmembrane region" description="Helical" evidence="6">
    <location>
        <begin position="423"/>
        <end position="441"/>
    </location>
</feature>
<feature type="transmembrane region" description="Helical" evidence="6">
    <location>
        <begin position="178"/>
        <end position="197"/>
    </location>
</feature>
<dbReference type="InterPro" id="IPR036259">
    <property type="entry name" value="MFS_trans_sf"/>
</dbReference>
<feature type="compositionally biased region" description="Basic and acidic residues" evidence="5">
    <location>
        <begin position="1"/>
        <end position="11"/>
    </location>
</feature>
<feature type="transmembrane region" description="Helical" evidence="6">
    <location>
        <begin position="206"/>
        <end position="227"/>
    </location>
</feature>
<reference evidence="8" key="2">
    <citation type="submission" date="2023-05" db="EMBL/GenBank/DDBJ databases">
        <authorList>
            <consortium name="Lawrence Berkeley National Laboratory"/>
            <person name="Steindorff A."/>
            <person name="Hensen N."/>
            <person name="Bonometti L."/>
            <person name="Westerberg I."/>
            <person name="Brannstrom I.O."/>
            <person name="Guillou S."/>
            <person name="Cros-Aarteil S."/>
            <person name="Calhoun S."/>
            <person name="Haridas S."/>
            <person name="Kuo A."/>
            <person name="Mondo S."/>
            <person name="Pangilinan J."/>
            <person name="Riley R."/>
            <person name="Labutti K."/>
            <person name="Andreopoulos B."/>
            <person name="Lipzen A."/>
            <person name="Chen C."/>
            <person name="Yanf M."/>
            <person name="Daum C."/>
            <person name="Ng V."/>
            <person name="Clum A."/>
            <person name="Ohm R."/>
            <person name="Martin F."/>
            <person name="Silar P."/>
            <person name="Natvig D."/>
            <person name="Lalanne C."/>
            <person name="Gautier V."/>
            <person name="Ament-Velasquez S.L."/>
            <person name="Kruys A."/>
            <person name="Hutchinson M.I."/>
            <person name="Powell A.J."/>
            <person name="Barry K."/>
            <person name="Miller A.N."/>
            <person name="Grigoriev I.V."/>
            <person name="Debuchy R."/>
            <person name="Gladieux P."/>
            <person name="Thoren M.H."/>
            <person name="Johannesson H."/>
        </authorList>
    </citation>
    <scope>NUCLEOTIDE SEQUENCE</scope>
    <source>
        <strain evidence="8">CBS 141.50</strain>
    </source>
</reference>
<evidence type="ECO:0000256" key="1">
    <source>
        <dbReference type="ARBA" id="ARBA00004141"/>
    </source>
</evidence>
<comment type="caution">
    <text evidence="8">The sequence shown here is derived from an EMBL/GenBank/DDBJ whole genome shotgun (WGS) entry which is preliminary data.</text>
</comment>
<dbReference type="GO" id="GO:0016020">
    <property type="term" value="C:membrane"/>
    <property type="evidence" value="ECO:0007669"/>
    <property type="project" value="UniProtKB-SubCell"/>
</dbReference>
<accession>A0AAN6V5S8</accession>
<feature type="transmembrane region" description="Helical" evidence="6">
    <location>
        <begin position="75"/>
        <end position="94"/>
    </location>
</feature>
<evidence type="ECO:0000259" key="7">
    <source>
        <dbReference type="PROSITE" id="PS50850"/>
    </source>
</evidence>